<name>A0A0C9XDX9_9AGAR</name>
<accession>A0A0C9XDX9</accession>
<sequence>DSEKLTLTVVALVEAVKLHQYHLCSHGLASAPHHDQPSSSTIDSSTFQPSPSLFSSSFSVQGTRQGRVSPTWIINDDH</sequence>
<reference evidence="2 3" key="1">
    <citation type="submission" date="2014-04" db="EMBL/GenBank/DDBJ databases">
        <authorList>
            <consortium name="DOE Joint Genome Institute"/>
            <person name="Kuo A."/>
            <person name="Kohler A."/>
            <person name="Nagy L.G."/>
            <person name="Floudas D."/>
            <person name="Copeland A."/>
            <person name="Barry K.W."/>
            <person name="Cichocki N."/>
            <person name="Veneault-Fourrey C."/>
            <person name="LaButti K."/>
            <person name="Lindquist E.A."/>
            <person name="Lipzen A."/>
            <person name="Lundell T."/>
            <person name="Morin E."/>
            <person name="Murat C."/>
            <person name="Sun H."/>
            <person name="Tunlid A."/>
            <person name="Henrissat B."/>
            <person name="Grigoriev I.V."/>
            <person name="Hibbett D.S."/>
            <person name="Martin F."/>
            <person name="Nordberg H.P."/>
            <person name="Cantor M.N."/>
            <person name="Hua S.X."/>
        </authorList>
    </citation>
    <scope>NUCLEOTIDE SEQUENCE [LARGE SCALE GENOMIC DNA]</scope>
    <source>
        <strain evidence="2 3">LaAM-08-1</strain>
    </source>
</reference>
<evidence type="ECO:0000313" key="3">
    <source>
        <dbReference type="Proteomes" id="UP000054477"/>
    </source>
</evidence>
<dbReference type="EMBL" id="KN838638">
    <property type="protein sequence ID" value="KIJ99818.1"/>
    <property type="molecule type" value="Genomic_DNA"/>
</dbReference>
<feature type="compositionally biased region" description="Low complexity" evidence="1">
    <location>
        <begin position="44"/>
        <end position="59"/>
    </location>
</feature>
<dbReference type="AlphaFoldDB" id="A0A0C9XDX9"/>
<reference evidence="3" key="2">
    <citation type="submission" date="2015-01" db="EMBL/GenBank/DDBJ databases">
        <title>Evolutionary Origins and Diversification of the Mycorrhizal Mutualists.</title>
        <authorList>
            <consortium name="DOE Joint Genome Institute"/>
            <consortium name="Mycorrhizal Genomics Consortium"/>
            <person name="Kohler A."/>
            <person name="Kuo A."/>
            <person name="Nagy L.G."/>
            <person name="Floudas D."/>
            <person name="Copeland A."/>
            <person name="Barry K.W."/>
            <person name="Cichocki N."/>
            <person name="Veneault-Fourrey C."/>
            <person name="LaButti K."/>
            <person name="Lindquist E.A."/>
            <person name="Lipzen A."/>
            <person name="Lundell T."/>
            <person name="Morin E."/>
            <person name="Murat C."/>
            <person name="Riley R."/>
            <person name="Ohm R."/>
            <person name="Sun H."/>
            <person name="Tunlid A."/>
            <person name="Henrissat B."/>
            <person name="Grigoriev I.V."/>
            <person name="Hibbett D.S."/>
            <person name="Martin F."/>
        </authorList>
    </citation>
    <scope>NUCLEOTIDE SEQUENCE [LARGE SCALE GENOMIC DNA]</scope>
    <source>
        <strain evidence="3">LaAM-08-1</strain>
    </source>
</reference>
<keyword evidence="3" id="KW-1185">Reference proteome</keyword>
<gene>
    <name evidence="2" type="ORF">K443DRAFT_679650</name>
</gene>
<proteinExistence type="predicted"/>
<feature type="non-terminal residue" evidence="2">
    <location>
        <position position="1"/>
    </location>
</feature>
<organism evidence="2 3">
    <name type="scientific">Laccaria amethystina LaAM-08-1</name>
    <dbReference type="NCBI Taxonomy" id="1095629"/>
    <lineage>
        <taxon>Eukaryota</taxon>
        <taxon>Fungi</taxon>
        <taxon>Dikarya</taxon>
        <taxon>Basidiomycota</taxon>
        <taxon>Agaricomycotina</taxon>
        <taxon>Agaricomycetes</taxon>
        <taxon>Agaricomycetidae</taxon>
        <taxon>Agaricales</taxon>
        <taxon>Agaricineae</taxon>
        <taxon>Hydnangiaceae</taxon>
        <taxon>Laccaria</taxon>
    </lineage>
</organism>
<protein>
    <submittedName>
        <fullName evidence="2">Unplaced genomic scaffold K443scaffold_103, whole genome shotgun sequence</fullName>
    </submittedName>
</protein>
<evidence type="ECO:0000256" key="1">
    <source>
        <dbReference type="SAM" id="MobiDB-lite"/>
    </source>
</evidence>
<dbReference type="HOGENOM" id="CLU_2628550_0_0_1"/>
<feature type="region of interest" description="Disordered" evidence="1">
    <location>
        <begin position="29"/>
        <end position="78"/>
    </location>
</feature>
<evidence type="ECO:0000313" key="2">
    <source>
        <dbReference type="EMBL" id="KIJ99818.1"/>
    </source>
</evidence>
<dbReference type="Proteomes" id="UP000054477">
    <property type="component" value="Unassembled WGS sequence"/>
</dbReference>